<dbReference type="PANTHER" id="PTHR43798">
    <property type="entry name" value="MONOACYLGLYCEROL LIPASE"/>
    <property type="match status" value="1"/>
</dbReference>
<dbReference type="EMBL" id="CP060714">
    <property type="protein sequence ID" value="QNN57551.1"/>
    <property type="molecule type" value="Genomic_DNA"/>
</dbReference>
<gene>
    <name evidence="4" type="ORF">H9K76_01205</name>
</gene>
<feature type="domain" description="Microcystin LR degradation protein MlrC C-terminal" evidence="2">
    <location>
        <begin position="297"/>
        <end position="472"/>
    </location>
</feature>
<dbReference type="KEGG" id="drg:H9K76_01205"/>
<evidence type="ECO:0000259" key="2">
    <source>
        <dbReference type="Pfam" id="PF07171"/>
    </source>
</evidence>
<feature type="domain" description="AB hydrolase-1" evidence="1">
    <location>
        <begin position="527"/>
        <end position="635"/>
    </location>
</feature>
<dbReference type="InterPro" id="IPR000073">
    <property type="entry name" value="AB_hydrolase_1"/>
</dbReference>
<dbReference type="Pfam" id="PF00561">
    <property type="entry name" value="Abhydrolase_1"/>
    <property type="match status" value="1"/>
</dbReference>
<dbReference type="PANTHER" id="PTHR43798:SF33">
    <property type="entry name" value="HYDROLASE, PUTATIVE (AFU_ORTHOLOGUE AFUA_2G14860)-RELATED"/>
    <property type="match status" value="1"/>
</dbReference>
<dbReference type="Pfam" id="PF07364">
    <property type="entry name" value="DUF1485"/>
    <property type="match status" value="1"/>
</dbReference>
<feature type="domain" description="Microcystin LR degradation protein MlrC N-terminal" evidence="3">
    <location>
        <begin position="3"/>
        <end position="288"/>
    </location>
</feature>
<organism evidence="4 5">
    <name type="scientific">Diaphorobacter ruginosibacter</name>
    <dbReference type="NCBI Taxonomy" id="1715720"/>
    <lineage>
        <taxon>Bacteria</taxon>
        <taxon>Pseudomonadati</taxon>
        <taxon>Pseudomonadota</taxon>
        <taxon>Betaproteobacteria</taxon>
        <taxon>Burkholderiales</taxon>
        <taxon>Comamonadaceae</taxon>
        <taxon>Diaphorobacter</taxon>
    </lineage>
</organism>
<proteinExistence type="predicted"/>
<keyword evidence="5" id="KW-1185">Reference proteome</keyword>
<dbReference type="InterPro" id="IPR015995">
    <property type="entry name" value="MlrC_N"/>
</dbReference>
<dbReference type="GO" id="GO:0016787">
    <property type="term" value="F:hydrolase activity"/>
    <property type="evidence" value="ECO:0007669"/>
    <property type="project" value="UniProtKB-KW"/>
</dbReference>
<protein>
    <submittedName>
        <fullName evidence="4">Alpha/beta fold hydrolase</fullName>
    </submittedName>
</protein>
<dbReference type="InterPro" id="IPR010799">
    <property type="entry name" value="MlrC_C"/>
</dbReference>
<evidence type="ECO:0000313" key="4">
    <source>
        <dbReference type="EMBL" id="QNN57551.1"/>
    </source>
</evidence>
<dbReference type="AlphaFoldDB" id="A0A7G9RPM6"/>
<dbReference type="Gene3D" id="3.40.50.1820">
    <property type="entry name" value="alpha/beta hydrolase"/>
    <property type="match status" value="1"/>
</dbReference>
<evidence type="ECO:0000313" key="5">
    <source>
        <dbReference type="Proteomes" id="UP000515811"/>
    </source>
</evidence>
<dbReference type="InterPro" id="IPR050266">
    <property type="entry name" value="AB_hydrolase_sf"/>
</dbReference>
<dbReference type="GO" id="GO:0016020">
    <property type="term" value="C:membrane"/>
    <property type="evidence" value="ECO:0007669"/>
    <property type="project" value="TreeGrafter"/>
</dbReference>
<dbReference type="Proteomes" id="UP000515811">
    <property type="component" value="Chromosome"/>
</dbReference>
<name>A0A7G9RPM6_9BURK</name>
<dbReference type="Pfam" id="PF07171">
    <property type="entry name" value="MlrC_C"/>
    <property type="match status" value="1"/>
</dbReference>
<reference evidence="4 5" key="1">
    <citation type="submission" date="2020-08" db="EMBL/GenBank/DDBJ databases">
        <title>Genome sequence of Diaphorobacter ruginosibacter DSM 27467T.</title>
        <authorList>
            <person name="Hyun D.-W."/>
            <person name="Bae J.-W."/>
        </authorList>
    </citation>
    <scope>NUCLEOTIDE SEQUENCE [LARGE SCALE GENOMIC DNA]</scope>
    <source>
        <strain evidence="4 5">DSM 27467</strain>
    </source>
</reference>
<sequence>MKFFTCLLATETNTFVTAPTGWGSFNEYGIFRGDAGTRDATGYGMYAAAMRKRLAEEGHELAESLLAFAQPFGRTVREVYETLRDEILADLAKAGPVDGVFLILHGAMVADGYDDCEGDLITRVRSLVGPGVPIGVELDLHCHFTHRMMSQSDVIIAYKEYPHTDALDRMYELMRIVVDAAAGRVRPTTAVHDCRMVGLWHTTREPMAGFVRRMQECEQLPGVLSVSLGHGFPWSDVPESGAKLWVVTDNDLALAESLADELGREFWELRHATRNSTPEIGEALEQALAVEGGPVVIADVSDNPGGGGPGDSTFILRAVLDRGIHDVALGGFHDLGAVRLCRDAGVGASFELRLGGKCGPSSGDPIDLRVTVKAVVDEHTQTGLTPGTRSALGTSVWVQAANGVDLVLTSARSQVMATDMFTGLGIDLLGKKIIVVKSAQHFYGQFAPIASQVLYASTPGALSVDFANLPYRVRDLDYWPRVEEPQRPSRAVMNARFLPAPGELHLIDGRMMHLHRSGPKDVDPALPTVVIEAGGGAASPIYARLQQALAAKYQVCTYDRAGMGWSEVDDAPFDGERNARRLHALLAAAGVNGPIVLLGHSLGGLLIRVYAGLYPEQVVGLMMLDASHPDQFAIYDDVPVEHIAAERENRLKFRAGGPPPAGLQQMEALFADMPHVVEQMIATYRPESVDASVAELRGLSHVARQAAASPDLGDRPLSVLWAQPQPVPLPPGMEGVAEVQKRWPGYQKAHAALSTRGREMLVEGSAHMTLVFMPPFVSQVAHEVDRLMEQIGGLQ</sequence>
<dbReference type="SUPFAM" id="SSF53474">
    <property type="entry name" value="alpha/beta-Hydrolases"/>
    <property type="match status" value="1"/>
</dbReference>
<evidence type="ECO:0000259" key="3">
    <source>
        <dbReference type="Pfam" id="PF07364"/>
    </source>
</evidence>
<keyword evidence="4" id="KW-0378">Hydrolase</keyword>
<accession>A0A7G9RPM6</accession>
<evidence type="ECO:0000259" key="1">
    <source>
        <dbReference type="Pfam" id="PF00561"/>
    </source>
</evidence>
<dbReference type="InterPro" id="IPR029058">
    <property type="entry name" value="AB_hydrolase_fold"/>
</dbReference>